<dbReference type="Gene3D" id="3.30.2320.10">
    <property type="entry name" value="hypothetical protein PF0899 domain"/>
    <property type="match status" value="1"/>
</dbReference>
<comment type="caution">
    <text evidence="3">The sequence shown here is derived from an EMBL/GenBank/DDBJ whole genome shotgun (WGS) entry which is preliminary data.</text>
</comment>
<evidence type="ECO:0000256" key="2">
    <source>
        <dbReference type="ARBA" id="ARBA00033787"/>
    </source>
</evidence>
<comment type="subcellular location">
    <subcellularLocation>
        <location evidence="1">Encapsulin nanocompartment</location>
    </subcellularLocation>
</comment>
<dbReference type="Pfam" id="PF04454">
    <property type="entry name" value="Linocin_M18"/>
    <property type="match status" value="1"/>
</dbReference>
<name>A0A645JH99_9ZZZZ</name>
<evidence type="ECO:0000256" key="1">
    <source>
        <dbReference type="ARBA" id="ARBA00033738"/>
    </source>
</evidence>
<protein>
    <submittedName>
        <fullName evidence="3">Maritimacin</fullName>
        <ecNumber evidence="3">3.4.-.-</ecNumber>
    </submittedName>
</protein>
<dbReference type="InterPro" id="IPR007544">
    <property type="entry name" value="ENCAP"/>
</dbReference>
<dbReference type="GO" id="GO:0016787">
    <property type="term" value="F:hydrolase activity"/>
    <property type="evidence" value="ECO:0007669"/>
    <property type="project" value="UniProtKB-KW"/>
</dbReference>
<dbReference type="NCBIfam" id="NF041155">
    <property type="entry name" value="encap_f1"/>
    <property type="match status" value="1"/>
</dbReference>
<organism evidence="3">
    <name type="scientific">bioreactor metagenome</name>
    <dbReference type="NCBI Taxonomy" id="1076179"/>
    <lineage>
        <taxon>unclassified sequences</taxon>
        <taxon>metagenomes</taxon>
        <taxon>ecological metagenomes</taxon>
    </lineage>
</organism>
<evidence type="ECO:0000313" key="3">
    <source>
        <dbReference type="EMBL" id="MPN62717.1"/>
    </source>
</evidence>
<dbReference type="GO" id="GO:0140737">
    <property type="term" value="C:encapsulin nanocompartment"/>
    <property type="evidence" value="ECO:0007669"/>
    <property type="project" value="UniProtKB-SubCell"/>
</dbReference>
<dbReference type="EC" id="3.4.-.-" evidence="3"/>
<gene>
    <name evidence="3" type="ORF">SDC9_210470</name>
</gene>
<sequence length="129" mass="14417">MMPMTDTSSVRGIMDAISSALYRFQKDAVEGPYALVASLELWKIIYSVSECYPLIKNIKEVLNGPVILSTHEKESFLVSTRGDDMELVIGQDLSLGFVGNDSRKGTFFFTESFTFRVINPEAIIPLRIS</sequence>
<dbReference type="PANTHER" id="PTHR37165:SF1">
    <property type="entry name" value="TYPE 1 ENCAPSULIN SHELL PROTEIN"/>
    <property type="match status" value="1"/>
</dbReference>
<dbReference type="EMBL" id="VSSQ01141142">
    <property type="protein sequence ID" value="MPN62717.1"/>
    <property type="molecule type" value="Genomic_DNA"/>
</dbReference>
<dbReference type="AlphaFoldDB" id="A0A645JH99"/>
<reference evidence="3" key="1">
    <citation type="submission" date="2019-08" db="EMBL/GenBank/DDBJ databases">
        <authorList>
            <person name="Kucharzyk K."/>
            <person name="Murdoch R.W."/>
            <person name="Higgins S."/>
            <person name="Loffler F."/>
        </authorList>
    </citation>
    <scope>NUCLEOTIDE SEQUENCE</scope>
</reference>
<dbReference type="InterPro" id="IPR051429">
    <property type="entry name" value="Encapsulin_nc"/>
</dbReference>
<proteinExistence type="predicted"/>
<accession>A0A645JH99</accession>
<keyword evidence="2" id="KW-1284">Encapsulin nanocompartment</keyword>
<keyword evidence="3" id="KW-0378">Hydrolase</keyword>
<dbReference type="PANTHER" id="PTHR37165">
    <property type="entry name" value="PEPTIDASE U56 FAMILY"/>
    <property type="match status" value="1"/>
</dbReference>